<evidence type="ECO:0000313" key="2">
    <source>
        <dbReference type="EMBL" id="ANU27080.1"/>
    </source>
</evidence>
<dbReference type="PROSITE" id="PS51186">
    <property type="entry name" value="GNAT"/>
    <property type="match status" value="1"/>
</dbReference>
<dbReference type="CDD" id="cd04301">
    <property type="entry name" value="NAT_SF"/>
    <property type="match status" value="1"/>
</dbReference>
<dbReference type="STRING" id="1302659.I858_008760"/>
<proteinExistence type="predicted"/>
<gene>
    <name evidence="2" type="ORF">I858_008760</name>
</gene>
<dbReference type="SUPFAM" id="SSF55729">
    <property type="entry name" value="Acyl-CoA N-acyltransferases (Nat)"/>
    <property type="match status" value="1"/>
</dbReference>
<keyword evidence="3" id="KW-1185">Reference proteome</keyword>
<dbReference type="Proteomes" id="UP000053354">
    <property type="component" value="Chromosome"/>
</dbReference>
<dbReference type="OrthoDB" id="9773249at2"/>
<dbReference type="GO" id="GO:0016747">
    <property type="term" value="F:acyltransferase activity, transferring groups other than amino-acyl groups"/>
    <property type="evidence" value="ECO:0007669"/>
    <property type="project" value="InterPro"/>
</dbReference>
<dbReference type="Gene3D" id="3.40.630.30">
    <property type="match status" value="1"/>
</dbReference>
<evidence type="ECO:0000313" key="3">
    <source>
        <dbReference type="Proteomes" id="UP000053354"/>
    </source>
</evidence>
<feature type="domain" description="N-acetyltransferase" evidence="1">
    <location>
        <begin position="2"/>
        <end position="108"/>
    </location>
</feature>
<evidence type="ECO:0000259" key="1">
    <source>
        <dbReference type="PROSITE" id="PS51186"/>
    </source>
</evidence>
<accession>A0A1B1S1L8</accession>
<dbReference type="InterPro" id="IPR016181">
    <property type="entry name" value="Acyl_CoA_acyltransferase"/>
</dbReference>
<dbReference type="AlphaFoldDB" id="A0A1B1S1L8"/>
<dbReference type="KEGG" id="pll:I858_008760"/>
<reference evidence="2" key="1">
    <citation type="submission" date="2016-10" db="EMBL/GenBank/DDBJ databases">
        <authorList>
            <person name="See-Too W.S."/>
        </authorList>
    </citation>
    <scope>NUCLEOTIDE SEQUENCE</scope>
    <source>
        <strain evidence="2">L10.15</strain>
    </source>
</reference>
<protein>
    <recommendedName>
        <fullName evidence="1">N-acetyltransferase domain-containing protein</fullName>
    </recommendedName>
</protein>
<dbReference type="Pfam" id="PF13420">
    <property type="entry name" value="Acetyltransf_4"/>
    <property type="match status" value="1"/>
</dbReference>
<dbReference type="InterPro" id="IPR000182">
    <property type="entry name" value="GNAT_dom"/>
</dbReference>
<name>A0A1B1S1L8_9BACL</name>
<organism evidence="2 3">
    <name type="scientific">Planococcus versutus</name>
    <dbReference type="NCBI Taxonomy" id="1302659"/>
    <lineage>
        <taxon>Bacteria</taxon>
        <taxon>Bacillati</taxon>
        <taxon>Bacillota</taxon>
        <taxon>Bacilli</taxon>
        <taxon>Bacillales</taxon>
        <taxon>Caryophanaceae</taxon>
        <taxon>Planococcus</taxon>
    </lineage>
</organism>
<dbReference type="RefSeq" id="WP_053221271.1">
    <property type="nucleotide sequence ID" value="NZ_CP016540.2"/>
</dbReference>
<dbReference type="EMBL" id="CP016540">
    <property type="protein sequence ID" value="ANU27080.1"/>
    <property type="molecule type" value="Genomic_DNA"/>
</dbReference>
<sequence>MVEIRKGTNSDAEQIVRVMKNAEESGYMLFDPGERKVASESFAKFIDATNEHEKSGIFVVEENGQILGYMFVQNEKPKRISHRAYVVVGIHSDSRGKGIGKALFIHNS</sequence>